<dbReference type="Proteomes" id="UP000182235">
    <property type="component" value="Unassembled WGS sequence"/>
</dbReference>
<sequence length="209" mass="24070">MAGWTDLANELLYSIFDYLPNRDLKNVRLTCRFLYTVTPLTLSRVFISSFKRDLDVLRSIAEHPVFSQQVTEIVWDERRLHLREANHIELAQLYDTGAYNYQSSSGSLVQGDESTYPSGAPGFLQKALIKLYGHMGEWQRAHILLLRLYGEQQSVLESYEDVETFRFALHAFPRLRRITITNNAPKTCTGLPSYSTPLVRSLPSWLLKP</sequence>
<dbReference type="InterPro" id="IPR001810">
    <property type="entry name" value="F-box_dom"/>
</dbReference>
<comment type="caution">
    <text evidence="2">The sequence shown here is derived from an EMBL/GenBank/DDBJ whole genome shotgun (WGS) entry which is preliminary data.</text>
</comment>
<dbReference type="Pfam" id="PF12937">
    <property type="entry name" value="F-box-like"/>
    <property type="match status" value="1"/>
</dbReference>
<feature type="domain" description="F-box" evidence="1">
    <location>
        <begin position="9"/>
        <end position="38"/>
    </location>
</feature>
<accession>A0A1J9QTG5</accession>
<organism evidence="2 3">
    <name type="scientific">Emergomyces pasteurianus Ep9510</name>
    <dbReference type="NCBI Taxonomy" id="1447872"/>
    <lineage>
        <taxon>Eukaryota</taxon>
        <taxon>Fungi</taxon>
        <taxon>Dikarya</taxon>
        <taxon>Ascomycota</taxon>
        <taxon>Pezizomycotina</taxon>
        <taxon>Eurotiomycetes</taxon>
        <taxon>Eurotiomycetidae</taxon>
        <taxon>Onygenales</taxon>
        <taxon>Ajellomycetaceae</taxon>
        <taxon>Emergomyces</taxon>
    </lineage>
</organism>
<dbReference type="InterPro" id="IPR036047">
    <property type="entry name" value="F-box-like_dom_sf"/>
</dbReference>
<dbReference type="AlphaFoldDB" id="A0A1J9QTG5"/>
<name>A0A1J9QTG5_9EURO</name>
<dbReference type="OrthoDB" id="5422579at2759"/>
<dbReference type="VEuPathDB" id="FungiDB:AJ78_00564"/>
<protein>
    <recommendedName>
        <fullName evidence="1">F-box domain-containing protein</fullName>
    </recommendedName>
</protein>
<reference evidence="2 3" key="1">
    <citation type="submission" date="2015-07" db="EMBL/GenBank/DDBJ databases">
        <title>Emmonsia species relationships and genome sequence.</title>
        <authorList>
            <consortium name="The Broad Institute Genomics Platform"/>
            <person name="Cuomo C.A."/>
            <person name="Munoz J.F."/>
            <person name="Imamovic A."/>
            <person name="Priest M.E."/>
            <person name="Young S."/>
            <person name="Clay O.K."/>
            <person name="McEwen J.G."/>
        </authorList>
    </citation>
    <scope>NUCLEOTIDE SEQUENCE [LARGE SCALE GENOMIC DNA]</scope>
    <source>
        <strain evidence="2 3">UAMH 9510</strain>
    </source>
</reference>
<evidence type="ECO:0000313" key="3">
    <source>
        <dbReference type="Proteomes" id="UP000182235"/>
    </source>
</evidence>
<keyword evidence="3" id="KW-1185">Reference proteome</keyword>
<evidence type="ECO:0000259" key="1">
    <source>
        <dbReference type="Pfam" id="PF12937"/>
    </source>
</evidence>
<gene>
    <name evidence="2" type="ORF">AJ78_00564</name>
</gene>
<dbReference type="EMBL" id="LGRN01000009">
    <property type="protein sequence ID" value="OJD19495.1"/>
    <property type="molecule type" value="Genomic_DNA"/>
</dbReference>
<proteinExistence type="predicted"/>
<dbReference type="Gene3D" id="1.20.1280.50">
    <property type="match status" value="1"/>
</dbReference>
<evidence type="ECO:0000313" key="2">
    <source>
        <dbReference type="EMBL" id="OJD19495.1"/>
    </source>
</evidence>
<dbReference type="SUPFAM" id="SSF81383">
    <property type="entry name" value="F-box domain"/>
    <property type="match status" value="1"/>
</dbReference>